<dbReference type="PROSITE" id="PS50086">
    <property type="entry name" value="TBC_RABGAP"/>
    <property type="match status" value="1"/>
</dbReference>
<feature type="region of interest" description="Disordered" evidence="2">
    <location>
        <begin position="496"/>
        <end position="542"/>
    </location>
</feature>
<dbReference type="Gene3D" id="1.10.472.80">
    <property type="entry name" value="Ypt/Rab-GAP domain of gyp1p, domain 3"/>
    <property type="match status" value="1"/>
</dbReference>
<organism evidence="4 5">
    <name type="scientific">Dorcoceras hygrometricum</name>
    <dbReference type="NCBI Taxonomy" id="472368"/>
    <lineage>
        <taxon>Eukaryota</taxon>
        <taxon>Viridiplantae</taxon>
        <taxon>Streptophyta</taxon>
        <taxon>Embryophyta</taxon>
        <taxon>Tracheophyta</taxon>
        <taxon>Spermatophyta</taxon>
        <taxon>Magnoliopsida</taxon>
        <taxon>eudicotyledons</taxon>
        <taxon>Gunneridae</taxon>
        <taxon>Pentapetalae</taxon>
        <taxon>asterids</taxon>
        <taxon>lamiids</taxon>
        <taxon>Lamiales</taxon>
        <taxon>Gesneriaceae</taxon>
        <taxon>Didymocarpoideae</taxon>
        <taxon>Trichosporeae</taxon>
        <taxon>Loxocarpinae</taxon>
        <taxon>Dorcoceras</taxon>
    </lineage>
</organism>
<feature type="compositionally biased region" description="Basic and acidic residues" evidence="2">
    <location>
        <begin position="511"/>
        <end position="537"/>
    </location>
</feature>
<dbReference type="EMBL" id="KQ995710">
    <property type="protein sequence ID" value="KZV46110.1"/>
    <property type="molecule type" value="Genomic_DNA"/>
</dbReference>
<accession>A0A2Z7CGF8</accession>
<protein>
    <recommendedName>
        <fullName evidence="3">Rab-GAP TBC domain-containing protein</fullName>
    </recommendedName>
</protein>
<dbReference type="Gene3D" id="1.10.8.270">
    <property type="entry name" value="putative rabgap domain of human tbc1 domain family member 14 like domains"/>
    <property type="match status" value="1"/>
</dbReference>
<evidence type="ECO:0000256" key="2">
    <source>
        <dbReference type="SAM" id="MobiDB-lite"/>
    </source>
</evidence>
<feature type="compositionally biased region" description="Polar residues" evidence="2">
    <location>
        <begin position="599"/>
        <end position="616"/>
    </location>
</feature>
<reference evidence="4 5" key="1">
    <citation type="journal article" date="2015" name="Proc. Natl. Acad. Sci. U.S.A.">
        <title>The resurrection genome of Boea hygrometrica: A blueprint for survival of dehydration.</title>
        <authorList>
            <person name="Xiao L."/>
            <person name="Yang G."/>
            <person name="Zhang L."/>
            <person name="Yang X."/>
            <person name="Zhao S."/>
            <person name="Ji Z."/>
            <person name="Zhou Q."/>
            <person name="Hu M."/>
            <person name="Wang Y."/>
            <person name="Chen M."/>
            <person name="Xu Y."/>
            <person name="Jin H."/>
            <person name="Xiao X."/>
            <person name="Hu G."/>
            <person name="Bao F."/>
            <person name="Hu Y."/>
            <person name="Wan P."/>
            <person name="Li L."/>
            <person name="Deng X."/>
            <person name="Kuang T."/>
            <person name="Xiang C."/>
            <person name="Zhu J.K."/>
            <person name="Oliver M.J."/>
            <person name="He Y."/>
        </authorList>
    </citation>
    <scope>NUCLEOTIDE SEQUENCE [LARGE SCALE GENOMIC DNA]</scope>
    <source>
        <strain evidence="5">cv. XS01</strain>
    </source>
</reference>
<dbReference type="InterPro" id="IPR000195">
    <property type="entry name" value="Rab-GAP-TBC_dom"/>
</dbReference>
<dbReference type="Pfam" id="PF00566">
    <property type="entry name" value="RabGAP-TBC"/>
    <property type="match status" value="2"/>
</dbReference>
<dbReference type="PANTHER" id="PTHR22957:SF337">
    <property type="entry name" value="TBC1 DOMAIN FAMILY MEMBER 5"/>
    <property type="match status" value="1"/>
</dbReference>
<dbReference type="OrthoDB" id="27140at2759"/>
<dbReference type="GO" id="GO:0005096">
    <property type="term" value="F:GTPase activator activity"/>
    <property type="evidence" value="ECO:0007669"/>
    <property type="project" value="UniProtKB-KW"/>
</dbReference>
<dbReference type="PANTHER" id="PTHR22957">
    <property type="entry name" value="TBC1 DOMAIN FAMILY MEMBER GTPASE-ACTIVATING PROTEIN"/>
    <property type="match status" value="1"/>
</dbReference>
<feature type="region of interest" description="Disordered" evidence="2">
    <location>
        <begin position="697"/>
        <end position="718"/>
    </location>
</feature>
<evidence type="ECO:0000313" key="5">
    <source>
        <dbReference type="Proteomes" id="UP000250235"/>
    </source>
</evidence>
<keyword evidence="5" id="KW-1185">Reference proteome</keyword>
<dbReference type="SUPFAM" id="SSF47923">
    <property type="entry name" value="Ypt/Rab-GAP domain of gyp1p"/>
    <property type="match status" value="2"/>
</dbReference>
<keyword evidence="1" id="KW-0343">GTPase activation</keyword>
<feature type="compositionally biased region" description="Low complexity" evidence="2">
    <location>
        <begin position="617"/>
        <end position="631"/>
    </location>
</feature>
<feature type="domain" description="Rab-GAP TBC" evidence="3">
    <location>
        <begin position="19"/>
        <end position="357"/>
    </location>
</feature>
<feature type="region of interest" description="Disordered" evidence="2">
    <location>
        <begin position="575"/>
        <end position="677"/>
    </location>
</feature>
<gene>
    <name evidence="4" type="ORF">F511_30687</name>
</gene>
<evidence type="ECO:0000259" key="3">
    <source>
        <dbReference type="PROSITE" id="PS50086"/>
    </source>
</evidence>
<name>A0A2Z7CGF8_9LAMI</name>
<dbReference type="InterPro" id="IPR035969">
    <property type="entry name" value="Rab-GAP_TBC_sf"/>
</dbReference>
<proteinExistence type="predicted"/>
<dbReference type="Proteomes" id="UP000250235">
    <property type="component" value="Unassembled WGS sequence"/>
</dbReference>
<dbReference type="AlphaFoldDB" id="A0A2Z7CGF8"/>
<dbReference type="GO" id="GO:0005737">
    <property type="term" value="C:cytoplasm"/>
    <property type="evidence" value="ECO:0007669"/>
    <property type="project" value="UniProtKB-ARBA"/>
</dbReference>
<dbReference type="FunFam" id="1.10.8.270:FF:000011">
    <property type="entry name" value="TBC1 domain family member 5"/>
    <property type="match status" value="1"/>
</dbReference>
<evidence type="ECO:0000313" key="4">
    <source>
        <dbReference type="EMBL" id="KZV46110.1"/>
    </source>
</evidence>
<evidence type="ECO:0000256" key="1">
    <source>
        <dbReference type="ARBA" id="ARBA00022468"/>
    </source>
</evidence>
<dbReference type="SMART" id="SM00164">
    <property type="entry name" value="TBC"/>
    <property type="match status" value="1"/>
</dbReference>
<sequence length="813" mass="90336">MTQVPVEIPATVSGSGGSRRFGGLRGVRWRVDLGILPSSPSSSIDDLRRVTADSRRRYAALRRQLLVDPHVPKDGSNSPDLVMDNPLSQDPDSMWGRFFRNAELERMVDQDLARLYPERGSYFQTSECQGMLRRMLLLWCLRHPKYGYRQGMHELLAPLLYVLHVDVERLSEVRKAHADHFADKFGAFSFHEDDLTYKFDFKRFSESSENWNGFENNSGKFGSPIELDPEIQSIVLLTDAYGAEGELGVVISEKFMEHDAYSMFDALMNGAGGAVAMAEFFSPLPFNSSNTGIPPVIEASGAVYHLLSIVDSSLHSHLVELGVEPQYFSLRWLRVLFGREFSLEDLLEIWDEIFSHENTKFNKETDVNVDSYSGVLCSFRGGFISAFAVSVILNLRSSLLATENATACLQRLLNFSETINLVKLIGKAKSLQELAVDASKSNSLITHSGLYDLRKSTHRGHSLSLDLAASPLTPLNMVRESYWEERWRVLHKEVDKKDDSEVKQVPTRKNGWSEKVRVRLSRTESDPSPTKKNERTIPKPAVRRSLLEDLERQLGLDEDKETEACSKNIIHHDPVEVDGLDDSNEKNISNDLSDRSEETSSNISSAPSPTHANSVQEIESGSSVESNSSINTVQCNDSESFENDQESSPLPVSDPLDGLPPKGTQNQHSVGKLATNMERKPISGKFQWLWKFGRTAGEGTSEKKSAPLDAKTSSGGTGEYDVAGISTADACDGSSRLNKAETVDQNLMVSLRNLGQSMLENIQVIESILPQDHRGQMGSLDNISKNGLVGKGQVTAMAALKELRKISNLLSEM</sequence>